<dbReference type="InterPro" id="IPR036361">
    <property type="entry name" value="SAP_dom_sf"/>
</dbReference>
<reference evidence="4 5" key="1">
    <citation type="submission" date="2019-03" db="EMBL/GenBank/DDBJ databases">
        <title>Horizontal Gene Transfer Machinery in Histophilus somni.</title>
        <authorList>
            <person name="Mostafa Nazari M."/>
            <person name="Liljebjelke K."/>
        </authorList>
    </citation>
    <scope>NUCLEOTIDE SEQUENCE [LARGE SCALE GENOMIC DNA]</scope>
    <source>
        <strain evidence="4 5">UOC-EPH-KLM-04</strain>
    </source>
</reference>
<dbReference type="InterPro" id="IPR036269">
    <property type="entry name" value="Rho_N_sf"/>
</dbReference>
<feature type="region of interest" description="Disordered" evidence="1">
    <location>
        <begin position="45"/>
        <end position="76"/>
    </location>
</feature>
<feature type="domain" description="HeH/LEM" evidence="2">
    <location>
        <begin position="76"/>
        <end position="107"/>
    </location>
</feature>
<dbReference type="Pfam" id="PF17891">
    <property type="entry name" value="FluMu_N"/>
    <property type="match status" value="1"/>
</dbReference>
<proteinExistence type="predicted"/>
<evidence type="ECO:0000256" key="1">
    <source>
        <dbReference type="SAM" id="MobiDB-lite"/>
    </source>
</evidence>
<dbReference type="Gene3D" id="1.10.720.30">
    <property type="entry name" value="SAP domain"/>
    <property type="match status" value="1"/>
</dbReference>
<evidence type="ECO:0008006" key="6">
    <source>
        <dbReference type="Google" id="ProtNLM"/>
    </source>
</evidence>
<dbReference type="AlphaFoldDB" id="A0AAX2S5V4"/>
<accession>A0AAX2S5V4</accession>
<dbReference type="EMBL" id="SNRV01000001">
    <property type="protein sequence ID" value="TEW31396.1"/>
    <property type="molecule type" value="Genomic_DNA"/>
</dbReference>
<dbReference type="SUPFAM" id="SSF160059">
    <property type="entry name" value="PriA/YqbF domain"/>
    <property type="match status" value="1"/>
</dbReference>
<protein>
    <recommendedName>
        <fullName evidence="6">HeH/LEM domain-containing protein</fullName>
    </recommendedName>
</protein>
<dbReference type="Gene3D" id="3.40.5.80">
    <property type="match status" value="1"/>
</dbReference>
<comment type="caution">
    <text evidence="4">The sequence shown here is derived from an EMBL/GenBank/DDBJ whole genome shotgun (WGS) entry which is preliminary data.</text>
</comment>
<feature type="compositionally biased region" description="Basic and acidic residues" evidence="1">
    <location>
        <begin position="64"/>
        <end position="76"/>
    </location>
</feature>
<dbReference type="InterPro" id="IPR025856">
    <property type="entry name" value="HeH/LEM_domain"/>
</dbReference>
<dbReference type="Pfam" id="PF12949">
    <property type="entry name" value="HeH"/>
    <property type="match status" value="1"/>
</dbReference>
<evidence type="ECO:0000259" key="3">
    <source>
        <dbReference type="Pfam" id="PF17891"/>
    </source>
</evidence>
<dbReference type="Proteomes" id="UP000297565">
    <property type="component" value="Unassembled WGS sequence"/>
</dbReference>
<organism evidence="4 5">
    <name type="scientific">Histophilus somni</name>
    <name type="common">Haemophilus somnus</name>
    <dbReference type="NCBI Taxonomy" id="731"/>
    <lineage>
        <taxon>Bacteria</taxon>
        <taxon>Pseudomonadati</taxon>
        <taxon>Pseudomonadota</taxon>
        <taxon>Gammaproteobacteria</taxon>
        <taxon>Pasteurellales</taxon>
        <taxon>Pasteurellaceae</taxon>
        <taxon>Histophilus</taxon>
    </lineage>
</organism>
<evidence type="ECO:0000259" key="2">
    <source>
        <dbReference type="Pfam" id="PF12949"/>
    </source>
</evidence>
<gene>
    <name evidence="4" type="ORF">E2R48_00610</name>
</gene>
<dbReference type="SUPFAM" id="SSF68912">
    <property type="entry name" value="Rho N-terminal domain-like"/>
    <property type="match status" value="1"/>
</dbReference>
<feature type="domain" description="Mu-like prophage FluMu N-terminal" evidence="3">
    <location>
        <begin position="7"/>
        <end position="54"/>
    </location>
</feature>
<dbReference type="InterPro" id="IPR041227">
    <property type="entry name" value="FluMu_N"/>
</dbReference>
<name>A0AAX2S5V4_HISSO</name>
<dbReference type="RefSeq" id="WP_134244387.1">
    <property type="nucleotide sequence ID" value="NZ_SNRV01000001.1"/>
</dbReference>
<feature type="region of interest" description="Disordered" evidence="1">
    <location>
        <begin position="111"/>
        <end position="143"/>
    </location>
</feature>
<dbReference type="CDD" id="cd12935">
    <property type="entry name" value="LEM_like"/>
    <property type="match status" value="1"/>
</dbReference>
<evidence type="ECO:0000313" key="4">
    <source>
        <dbReference type="EMBL" id="TEW31396.1"/>
    </source>
</evidence>
<sequence>MEQRYQVVVHNKIKDGYRRAGFELQKGANLLMDVTAEQVAQLKADPRLTFGSQDPMPTESIEEDEKRLAKDSKKENMTVAQLQEKLTELGVEFDKSAKKADLVTALETALAKQSVKDESQNAGDGQSEADEQSETDDHKEGDE</sequence>
<evidence type="ECO:0000313" key="5">
    <source>
        <dbReference type="Proteomes" id="UP000297565"/>
    </source>
</evidence>